<dbReference type="Proteomes" id="UP000006038">
    <property type="component" value="Chromosome 6"/>
</dbReference>
<evidence type="ECO:0000313" key="2">
    <source>
        <dbReference type="Proteomes" id="UP000006038"/>
    </source>
</evidence>
<dbReference type="HOGENOM" id="CLU_3071913_0_0_1"/>
<organism evidence="1">
    <name type="scientific">Oryza brachyantha</name>
    <name type="common">malo sina</name>
    <dbReference type="NCBI Taxonomy" id="4533"/>
    <lineage>
        <taxon>Eukaryota</taxon>
        <taxon>Viridiplantae</taxon>
        <taxon>Streptophyta</taxon>
        <taxon>Embryophyta</taxon>
        <taxon>Tracheophyta</taxon>
        <taxon>Spermatophyta</taxon>
        <taxon>Magnoliopsida</taxon>
        <taxon>Liliopsida</taxon>
        <taxon>Poales</taxon>
        <taxon>Poaceae</taxon>
        <taxon>BOP clade</taxon>
        <taxon>Oryzoideae</taxon>
        <taxon>Oryzeae</taxon>
        <taxon>Oryzinae</taxon>
        <taxon>Oryza</taxon>
    </lineage>
</organism>
<protein>
    <submittedName>
        <fullName evidence="1">Uncharacterized protein</fullName>
    </submittedName>
</protein>
<reference evidence="1" key="2">
    <citation type="submission" date="2013-04" db="UniProtKB">
        <authorList>
            <consortium name="EnsemblPlants"/>
        </authorList>
    </citation>
    <scope>IDENTIFICATION</scope>
</reference>
<proteinExistence type="predicted"/>
<name>J3MEG6_ORYBR</name>
<accession>J3MEG6</accession>
<dbReference type="Gramene" id="OB06G24100.1">
    <property type="protein sequence ID" value="OB06G24100.1"/>
    <property type="gene ID" value="OB06G24100"/>
</dbReference>
<keyword evidence="2" id="KW-1185">Reference proteome</keyword>
<dbReference type="AlphaFoldDB" id="J3MEG6"/>
<dbReference type="EnsemblPlants" id="OB06G24100.1">
    <property type="protein sequence ID" value="OB06G24100.1"/>
    <property type="gene ID" value="OB06G24100"/>
</dbReference>
<reference evidence="1" key="1">
    <citation type="journal article" date="2013" name="Nat. Commun.">
        <title>Whole-genome sequencing of Oryza brachyantha reveals mechanisms underlying Oryza genome evolution.</title>
        <authorList>
            <person name="Chen J."/>
            <person name="Huang Q."/>
            <person name="Gao D."/>
            <person name="Wang J."/>
            <person name="Lang Y."/>
            <person name="Liu T."/>
            <person name="Li B."/>
            <person name="Bai Z."/>
            <person name="Luis Goicoechea J."/>
            <person name="Liang C."/>
            <person name="Chen C."/>
            <person name="Zhang W."/>
            <person name="Sun S."/>
            <person name="Liao Y."/>
            <person name="Zhang X."/>
            <person name="Yang L."/>
            <person name="Song C."/>
            <person name="Wang M."/>
            <person name="Shi J."/>
            <person name="Liu G."/>
            <person name="Liu J."/>
            <person name="Zhou H."/>
            <person name="Zhou W."/>
            <person name="Yu Q."/>
            <person name="An N."/>
            <person name="Chen Y."/>
            <person name="Cai Q."/>
            <person name="Wang B."/>
            <person name="Liu B."/>
            <person name="Min J."/>
            <person name="Huang Y."/>
            <person name="Wu H."/>
            <person name="Li Z."/>
            <person name="Zhang Y."/>
            <person name="Yin Y."/>
            <person name="Song W."/>
            <person name="Jiang J."/>
            <person name="Jackson S.A."/>
            <person name="Wing R.A."/>
            <person name="Wang J."/>
            <person name="Chen M."/>
        </authorList>
    </citation>
    <scope>NUCLEOTIDE SEQUENCE [LARGE SCALE GENOMIC DNA]</scope>
    <source>
        <strain evidence="1">cv. IRGC 101232</strain>
    </source>
</reference>
<sequence length="53" mass="6011">MMNSNFIISRHPYNASLNPIGRKMLQPSGDLISKNFRTQTTTKFQITNTKPNG</sequence>
<evidence type="ECO:0000313" key="1">
    <source>
        <dbReference type="EnsemblPlants" id="OB06G24100.1"/>
    </source>
</evidence>